<evidence type="ECO:0000256" key="1">
    <source>
        <dbReference type="SAM" id="SignalP"/>
    </source>
</evidence>
<dbReference type="OrthoDB" id="9046151at2"/>
<evidence type="ECO:0000313" key="3">
    <source>
        <dbReference type="EMBL" id="TWH72795.1"/>
    </source>
</evidence>
<dbReference type="RefSeq" id="WP_153362258.1">
    <property type="nucleotide sequence ID" value="NZ_JABGDC010000216.1"/>
</dbReference>
<sequence length="551" mass="58726">MTSRGRTPSRARTSSPARLVTAVLAVLLAATGCSSGNGGAVEGTAVAGDATPQRGGSLQVLEDAGFAGAWPTGLDPATNTNGSATSNQMQAIFGGLFLMRADDDGSNAAVVGNQAESGVLSEDGRTLTITLREGIEFSDGTPMDAAAVIWNFERASSATCTCAPRWDLRDDEPFTSPDPLTVEVHLDQPNAALLNGFPATNVNWIASPSAFEELGPDRFMIEPVGAGPFTVVSNQPSTELELVRNPNYFEEGRPYLDELTFTSIGGDQPALQALLAGQAHVYEGMTSPAIIEQAAANPQLQTVVQPGTSPYLVQMNTRIAPFDDQRAREAIYLATDWEAINEGLFGGEPTIVQGFTTPVDLFYEPTTPGYRTYDLEAAKELVSELGGLTVQLDTPAIQTATQITTALQTQWEEAGIDVELVTFPGSSLIQRLTSKEWQAVIGTAGAWDPAVGTGVAFRFESTSPYSGVEDPQLDDLLDQAVATTELDERDQLYQEIARYLSDNAYGTFGFAFAPTNVSVDGVHGPGLTTQIPSLSINTVVPWDEVWLEQDR</sequence>
<comment type="caution">
    <text evidence="3">The sequence shown here is derived from an EMBL/GenBank/DDBJ whole genome shotgun (WGS) entry which is preliminary data.</text>
</comment>
<feature type="chain" id="PRO_5039187686" evidence="1">
    <location>
        <begin position="36"/>
        <end position="551"/>
    </location>
</feature>
<feature type="domain" description="Solute-binding protein family 5" evidence="2">
    <location>
        <begin position="110"/>
        <end position="450"/>
    </location>
</feature>
<dbReference type="EMBL" id="VLKF01000001">
    <property type="protein sequence ID" value="TWH72795.1"/>
    <property type="molecule type" value="Genomic_DNA"/>
</dbReference>
<dbReference type="InterPro" id="IPR039424">
    <property type="entry name" value="SBP_5"/>
</dbReference>
<evidence type="ECO:0000313" key="4">
    <source>
        <dbReference type="Proteomes" id="UP000321490"/>
    </source>
</evidence>
<gene>
    <name evidence="3" type="ORF">JD78_01317</name>
</gene>
<dbReference type="InterPro" id="IPR030678">
    <property type="entry name" value="Peptide/Ni-bd"/>
</dbReference>
<dbReference type="Gene3D" id="3.40.190.10">
    <property type="entry name" value="Periplasmic binding protein-like II"/>
    <property type="match status" value="1"/>
</dbReference>
<dbReference type="InterPro" id="IPR000914">
    <property type="entry name" value="SBP_5_dom"/>
</dbReference>
<dbReference type="SUPFAM" id="SSF53850">
    <property type="entry name" value="Periplasmic binding protein-like II"/>
    <property type="match status" value="1"/>
</dbReference>
<dbReference type="AlphaFoldDB" id="A0A562IPY7"/>
<organism evidence="3 4">
    <name type="scientific">Modestobacter roseus</name>
    <dbReference type="NCBI Taxonomy" id="1181884"/>
    <lineage>
        <taxon>Bacteria</taxon>
        <taxon>Bacillati</taxon>
        <taxon>Actinomycetota</taxon>
        <taxon>Actinomycetes</taxon>
        <taxon>Geodermatophilales</taxon>
        <taxon>Geodermatophilaceae</taxon>
        <taxon>Modestobacter</taxon>
    </lineage>
</organism>
<protein>
    <submittedName>
        <fullName evidence="3">Peptide/nickel transport system substrate-binding protein</fullName>
    </submittedName>
</protein>
<dbReference type="Gene3D" id="3.10.105.10">
    <property type="entry name" value="Dipeptide-binding Protein, Domain 3"/>
    <property type="match status" value="1"/>
</dbReference>
<dbReference type="PIRSF" id="PIRSF002741">
    <property type="entry name" value="MppA"/>
    <property type="match status" value="1"/>
</dbReference>
<dbReference type="Pfam" id="PF00496">
    <property type="entry name" value="SBP_bac_5"/>
    <property type="match status" value="1"/>
</dbReference>
<dbReference type="PROSITE" id="PS51257">
    <property type="entry name" value="PROKAR_LIPOPROTEIN"/>
    <property type="match status" value="1"/>
</dbReference>
<proteinExistence type="predicted"/>
<dbReference type="GO" id="GO:0015833">
    <property type="term" value="P:peptide transport"/>
    <property type="evidence" value="ECO:0007669"/>
    <property type="project" value="TreeGrafter"/>
</dbReference>
<keyword evidence="1" id="KW-0732">Signal</keyword>
<dbReference type="GO" id="GO:0042597">
    <property type="term" value="C:periplasmic space"/>
    <property type="evidence" value="ECO:0007669"/>
    <property type="project" value="UniProtKB-ARBA"/>
</dbReference>
<dbReference type="GO" id="GO:0043190">
    <property type="term" value="C:ATP-binding cassette (ABC) transporter complex"/>
    <property type="evidence" value="ECO:0007669"/>
    <property type="project" value="InterPro"/>
</dbReference>
<accession>A0A562IPY7</accession>
<evidence type="ECO:0000259" key="2">
    <source>
        <dbReference type="Pfam" id="PF00496"/>
    </source>
</evidence>
<feature type="signal peptide" evidence="1">
    <location>
        <begin position="1"/>
        <end position="35"/>
    </location>
</feature>
<dbReference type="CDD" id="cd00995">
    <property type="entry name" value="PBP2_NikA_DppA_OppA_like"/>
    <property type="match status" value="1"/>
</dbReference>
<dbReference type="GO" id="GO:1904680">
    <property type="term" value="F:peptide transmembrane transporter activity"/>
    <property type="evidence" value="ECO:0007669"/>
    <property type="project" value="TreeGrafter"/>
</dbReference>
<dbReference type="PANTHER" id="PTHR30290">
    <property type="entry name" value="PERIPLASMIC BINDING COMPONENT OF ABC TRANSPORTER"/>
    <property type="match status" value="1"/>
</dbReference>
<keyword evidence="4" id="KW-1185">Reference proteome</keyword>
<name>A0A562IPY7_9ACTN</name>
<reference evidence="3 4" key="1">
    <citation type="submission" date="2019-07" db="EMBL/GenBank/DDBJ databases">
        <title>R&amp;d 2014.</title>
        <authorList>
            <person name="Klenk H.-P."/>
        </authorList>
    </citation>
    <scope>NUCLEOTIDE SEQUENCE [LARGE SCALE GENOMIC DNA]</scope>
    <source>
        <strain evidence="3 4">DSM 45764</strain>
    </source>
</reference>
<dbReference type="Proteomes" id="UP000321490">
    <property type="component" value="Unassembled WGS sequence"/>
</dbReference>
<dbReference type="PANTHER" id="PTHR30290:SF83">
    <property type="entry name" value="ABC TRANSPORTER SUBSTRATE-BINDING PROTEIN"/>
    <property type="match status" value="1"/>
</dbReference>